<name>A0A6J4U4A3_9BACT</name>
<reference evidence="2" key="1">
    <citation type="submission" date="2020-02" db="EMBL/GenBank/DDBJ databases">
        <authorList>
            <person name="Meier V. D."/>
        </authorList>
    </citation>
    <scope>NUCLEOTIDE SEQUENCE</scope>
    <source>
        <strain evidence="2">AVDCRST_MAG49</strain>
    </source>
</reference>
<evidence type="ECO:0000256" key="1">
    <source>
        <dbReference type="SAM" id="MobiDB-lite"/>
    </source>
</evidence>
<feature type="non-terminal residue" evidence="2">
    <location>
        <position position="1"/>
    </location>
</feature>
<accession>A0A6J4U4A3</accession>
<gene>
    <name evidence="2" type="ORF">AVDCRST_MAG49-781</name>
</gene>
<feature type="compositionally biased region" description="Basic residues" evidence="1">
    <location>
        <begin position="51"/>
        <end position="65"/>
    </location>
</feature>
<sequence length="154" mass="16565">ARGVDAGPVRHHRVRPAPGARAGDALHRRPGYRPGPTGRAGVGPRDPGWRRGAHRRGRRRSLGHPRLVVRRVLGRQVPRRRLPGLPRAPNAAHPAVPARFTRRTAAVTGAGLRPGGPRQHPQPQDGPLLLCLPAAVRLPQFVYPSRGSAAGQIV</sequence>
<evidence type="ECO:0000313" key="2">
    <source>
        <dbReference type="EMBL" id="CAA9540332.1"/>
    </source>
</evidence>
<feature type="region of interest" description="Disordered" evidence="1">
    <location>
        <begin position="78"/>
        <end position="103"/>
    </location>
</feature>
<protein>
    <submittedName>
        <fullName evidence="2">RhtB family transporter</fullName>
    </submittedName>
</protein>
<feature type="region of interest" description="Disordered" evidence="1">
    <location>
        <begin position="1"/>
        <end position="65"/>
    </location>
</feature>
<organism evidence="2">
    <name type="scientific">uncultured Thermomicrobiales bacterium</name>
    <dbReference type="NCBI Taxonomy" id="1645740"/>
    <lineage>
        <taxon>Bacteria</taxon>
        <taxon>Pseudomonadati</taxon>
        <taxon>Thermomicrobiota</taxon>
        <taxon>Thermomicrobia</taxon>
        <taxon>Thermomicrobiales</taxon>
        <taxon>environmental samples</taxon>
    </lineage>
</organism>
<proteinExistence type="predicted"/>
<dbReference type="AlphaFoldDB" id="A0A6J4U4A3"/>
<dbReference type="EMBL" id="CADCWG010000050">
    <property type="protein sequence ID" value="CAA9540332.1"/>
    <property type="molecule type" value="Genomic_DNA"/>
</dbReference>
<feature type="non-terminal residue" evidence="2">
    <location>
        <position position="154"/>
    </location>
</feature>